<dbReference type="AlphaFoldDB" id="A0ABD1U4K5"/>
<dbReference type="EMBL" id="JBFOLJ010000007">
    <property type="protein sequence ID" value="KAL2519928.1"/>
    <property type="molecule type" value="Genomic_DNA"/>
</dbReference>
<keyword evidence="2" id="KW-1185">Reference proteome</keyword>
<accession>A0ABD1U4K5</accession>
<gene>
    <name evidence="1" type="ORF">Fot_23851</name>
</gene>
<proteinExistence type="predicted"/>
<name>A0ABD1U4K5_9LAMI</name>
<comment type="caution">
    <text evidence="1">The sequence shown here is derived from an EMBL/GenBank/DDBJ whole genome shotgun (WGS) entry which is preliminary data.</text>
</comment>
<sequence>MGLGYLAPLNLGLGSIQPLSQTGTRPILPLPTWDSAICASPKLGHDYLAPPNMGLDYLAPLNLGLSFIQPPTQLRPRPFSLSPNLRLGYSLFILHPHQNKNHQEFQGSPPT</sequence>
<dbReference type="Proteomes" id="UP001604277">
    <property type="component" value="Unassembled WGS sequence"/>
</dbReference>
<evidence type="ECO:0000313" key="2">
    <source>
        <dbReference type="Proteomes" id="UP001604277"/>
    </source>
</evidence>
<protein>
    <submittedName>
        <fullName evidence="1">Uncharacterized protein</fullName>
    </submittedName>
</protein>
<organism evidence="1 2">
    <name type="scientific">Forsythia ovata</name>
    <dbReference type="NCBI Taxonomy" id="205694"/>
    <lineage>
        <taxon>Eukaryota</taxon>
        <taxon>Viridiplantae</taxon>
        <taxon>Streptophyta</taxon>
        <taxon>Embryophyta</taxon>
        <taxon>Tracheophyta</taxon>
        <taxon>Spermatophyta</taxon>
        <taxon>Magnoliopsida</taxon>
        <taxon>eudicotyledons</taxon>
        <taxon>Gunneridae</taxon>
        <taxon>Pentapetalae</taxon>
        <taxon>asterids</taxon>
        <taxon>lamiids</taxon>
        <taxon>Lamiales</taxon>
        <taxon>Oleaceae</taxon>
        <taxon>Forsythieae</taxon>
        <taxon>Forsythia</taxon>
    </lineage>
</organism>
<evidence type="ECO:0000313" key="1">
    <source>
        <dbReference type="EMBL" id="KAL2519928.1"/>
    </source>
</evidence>
<reference evidence="2" key="1">
    <citation type="submission" date="2024-07" db="EMBL/GenBank/DDBJ databases">
        <title>Two chromosome-level genome assemblies of Korean endemic species Abeliophyllum distichum and Forsythia ovata (Oleaceae).</title>
        <authorList>
            <person name="Jang H."/>
        </authorList>
    </citation>
    <scope>NUCLEOTIDE SEQUENCE [LARGE SCALE GENOMIC DNA]</scope>
</reference>